<comment type="caution">
    <text evidence="1">The sequence shown here is derived from an EMBL/GenBank/DDBJ whole genome shotgun (WGS) entry which is preliminary data.</text>
</comment>
<dbReference type="Proteomes" id="UP000474565">
    <property type="component" value="Unassembled WGS sequence"/>
</dbReference>
<dbReference type="PROSITE" id="PS51318">
    <property type="entry name" value="TAT"/>
    <property type="match status" value="1"/>
</dbReference>
<accession>A0A6L8MQ41</accession>
<name>A0A6L8MQ41_9BURK</name>
<sequence>MLISRRSWLKIGVAGACALAAGGAVYRLAQAPAAASRFALDGEALAVLYAIIPVMLGPVLPAPPAARATALTAASGRVRDAVLSLPLATQPQVQDLFGLLALGPARRLLTGVRGGWAQADPAQVAAFLQSWRTHRLQTLQTAYHALHDLIIGAWYADPSTWEAIGYPGPPKALLA</sequence>
<dbReference type="AlphaFoldDB" id="A0A6L8MQ41"/>
<evidence type="ECO:0000313" key="2">
    <source>
        <dbReference type="Proteomes" id="UP000474565"/>
    </source>
</evidence>
<evidence type="ECO:0000313" key="1">
    <source>
        <dbReference type="EMBL" id="MYM83275.1"/>
    </source>
</evidence>
<protein>
    <recommendedName>
        <fullName evidence="3">Twin-arginine translocation pathway signal protein</fullName>
    </recommendedName>
</protein>
<dbReference type="RefSeq" id="WP_161020069.1">
    <property type="nucleotide sequence ID" value="NZ_WWCP01000017.1"/>
</dbReference>
<gene>
    <name evidence="1" type="ORF">GTP44_15075</name>
</gene>
<dbReference type="InterPro" id="IPR006311">
    <property type="entry name" value="TAT_signal"/>
</dbReference>
<proteinExistence type="predicted"/>
<reference evidence="1 2" key="1">
    <citation type="submission" date="2019-12" db="EMBL/GenBank/DDBJ databases">
        <title>Novel species isolated from a subtropical stream in China.</title>
        <authorList>
            <person name="Lu H."/>
        </authorList>
    </citation>
    <scope>NUCLEOTIDE SEQUENCE [LARGE SCALE GENOMIC DNA]</scope>
    <source>
        <strain evidence="1 2">FT50W</strain>
    </source>
</reference>
<organism evidence="1 2">
    <name type="scientific">Duganella lactea</name>
    <dbReference type="NCBI Taxonomy" id="2692173"/>
    <lineage>
        <taxon>Bacteria</taxon>
        <taxon>Pseudomonadati</taxon>
        <taxon>Pseudomonadota</taxon>
        <taxon>Betaproteobacteria</taxon>
        <taxon>Burkholderiales</taxon>
        <taxon>Oxalobacteraceae</taxon>
        <taxon>Telluria group</taxon>
        <taxon>Duganella</taxon>
    </lineage>
</organism>
<evidence type="ECO:0008006" key="3">
    <source>
        <dbReference type="Google" id="ProtNLM"/>
    </source>
</evidence>
<dbReference type="EMBL" id="WWCP01000017">
    <property type="protein sequence ID" value="MYM83275.1"/>
    <property type="molecule type" value="Genomic_DNA"/>
</dbReference>